<feature type="transmembrane region" description="Helical" evidence="1">
    <location>
        <begin position="211"/>
        <end position="236"/>
    </location>
</feature>
<feature type="transmembrane region" description="Helical" evidence="1">
    <location>
        <begin position="294"/>
        <end position="321"/>
    </location>
</feature>
<gene>
    <name evidence="3" type="ORF">M2280_001814</name>
</gene>
<keyword evidence="4" id="KW-1185">Reference proteome</keyword>
<proteinExistence type="predicted"/>
<keyword evidence="1" id="KW-0812">Transmembrane</keyword>
<accession>A0ABT6M8G9</accession>
<comment type="caution">
    <text evidence="3">The sequence shown here is derived from an EMBL/GenBank/DDBJ whole genome shotgun (WGS) entry which is preliminary data.</text>
</comment>
<feature type="transmembrane region" description="Helical" evidence="1">
    <location>
        <begin position="104"/>
        <end position="126"/>
    </location>
</feature>
<name>A0ABT6M8G9_9NOCA</name>
<feature type="domain" description="VanZ-like" evidence="2">
    <location>
        <begin position="46"/>
        <end position="182"/>
    </location>
</feature>
<feature type="transmembrane region" description="Helical" evidence="1">
    <location>
        <begin position="168"/>
        <end position="190"/>
    </location>
</feature>
<organism evidence="3 4">
    <name type="scientific">Prescottella agglutinans</name>
    <dbReference type="NCBI Taxonomy" id="1644129"/>
    <lineage>
        <taxon>Bacteria</taxon>
        <taxon>Bacillati</taxon>
        <taxon>Actinomycetota</taxon>
        <taxon>Actinomycetes</taxon>
        <taxon>Mycobacteriales</taxon>
        <taxon>Nocardiaceae</taxon>
        <taxon>Prescottella</taxon>
    </lineage>
</organism>
<dbReference type="PANTHER" id="PTHR36834">
    <property type="entry name" value="MEMBRANE PROTEIN-RELATED"/>
    <property type="match status" value="1"/>
</dbReference>
<feature type="transmembrane region" description="Helical" evidence="1">
    <location>
        <begin position="40"/>
        <end position="60"/>
    </location>
</feature>
<dbReference type="Proteomes" id="UP001160334">
    <property type="component" value="Unassembled WGS sequence"/>
</dbReference>
<keyword evidence="1" id="KW-1133">Transmembrane helix</keyword>
<dbReference type="InterPro" id="IPR053150">
    <property type="entry name" value="Teicoplanin_resist-assoc"/>
</dbReference>
<evidence type="ECO:0000313" key="3">
    <source>
        <dbReference type="EMBL" id="MDH6280602.1"/>
    </source>
</evidence>
<dbReference type="RefSeq" id="WP_280759925.1">
    <property type="nucleotide sequence ID" value="NZ_JARXVC010000003.1"/>
</dbReference>
<feature type="transmembrane region" description="Helical" evidence="1">
    <location>
        <begin position="6"/>
        <end position="28"/>
    </location>
</feature>
<dbReference type="PANTHER" id="PTHR36834:SF1">
    <property type="entry name" value="INTEGRAL MEMBRANE PROTEIN"/>
    <property type="match status" value="1"/>
</dbReference>
<feature type="transmembrane region" description="Helical" evidence="1">
    <location>
        <begin position="133"/>
        <end position="156"/>
    </location>
</feature>
<dbReference type="InterPro" id="IPR006976">
    <property type="entry name" value="VanZ-like"/>
</dbReference>
<dbReference type="Pfam" id="PF04892">
    <property type="entry name" value="VanZ"/>
    <property type="match status" value="1"/>
</dbReference>
<reference evidence="3 4" key="1">
    <citation type="submission" date="2023-04" db="EMBL/GenBank/DDBJ databases">
        <title>Forest soil microbial communities from Buena Vista Peninsula, Colon Province, Panama.</title>
        <authorList>
            <person name="Bouskill N."/>
        </authorList>
    </citation>
    <scope>NUCLEOTIDE SEQUENCE [LARGE SCALE GENOMIC DNA]</scope>
    <source>
        <strain evidence="3 4">CFH S0262</strain>
    </source>
</reference>
<evidence type="ECO:0000256" key="1">
    <source>
        <dbReference type="SAM" id="Phobius"/>
    </source>
</evidence>
<evidence type="ECO:0000259" key="2">
    <source>
        <dbReference type="Pfam" id="PF04892"/>
    </source>
</evidence>
<evidence type="ECO:0000313" key="4">
    <source>
        <dbReference type="Proteomes" id="UP001160334"/>
    </source>
</evidence>
<keyword evidence="1" id="KW-0472">Membrane</keyword>
<dbReference type="EMBL" id="JARXVC010000003">
    <property type="protein sequence ID" value="MDH6280602.1"/>
    <property type="molecule type" value="Genomic_DNA"/>
</dbReference>
<feature type="transmembrane region" description="Helical" evidence="1">
    <location>
        <begin position="248"/>
        <end position="273"/>
    </location>
</feature>
<protein>
    <submittedName>
        <fullName evidence="3">Glycopeptide antibiotics resistance protein</fullName>
    </submittedName>
</protein>
<sequence length="376" mass="39316">MREQVLYSLLVGLAVSSAIALPLMVWHYRRFGRVSAARMALVGAAVTYGAGVVAFTMFPLPDLTPAWCEAFAASDPVLRPFTFVSDIRRDTAGMSLVATLTSTAVMQVVLNVVLFVPFGVLGRLLFEWSRATTVVAAAMASSAIELTQYTAVWGIFPCAYRIADVDDLMLNTSGAVLCVAVAGVGMRLVPTRERLAAGRGVPRPVTVWRRWIGMIVDLSAVGFVYASTVVAVHLVLDVLGADSDGFVVGNLVACFVAGAVVVVPALMGSGASFGQRAVWLQPAWANPPGAARRLVRALAVPGGCAVLVAVGAAPLAVLWLFAAVGSVALTRDGRGLSGVLTGSEIVDARAAFEITTTTVEKSAVPSEDASLRSRHG</sequence>